<dbReference type="HOGENOM" id="CLU_142717_1_2_6"/>
<dbReference type="Pfam" id="PF05939">
    <property type="entry name" value="Phage_min_tail"/>
    <property type="match status" value="1"/>
</dbReference>
<protein>
    <submittedName>
        <fullName evidence="1">Phage minor tail protein</fullName>
    </submittedName>
</protein>
<dbReference type="AlphaFoldDB" id="D1P055"/>
<dbReference type="InterPro" id="IPR010265">
    <property type="entry name" value="Phage_lambda_TipM"/>
</dbReference>
<dbReference type="Proteomes" id="UP000005512">
    <property type="component" value="Unassembled WGS sequence"/>
</dbReference>
<reference evidence="1" key="1">
    <citation type="submission" date="2009-12" db="EMBL/GenBank/DDBJ databases">
        <authorList>
            <person name="Weinstock G."/>
            <person name="Sodergren E."/>
            <person name="Clifton S."/>
            <person name="Fulton L."/>
            <person name="Fulton B."/>
            <person name="Courtney L."/>
            <person name="Fronick C."/>
            <person name="Harrison M."/>
            <person name="Strong C."/>
            <person name="Farmer C."/>
            <person name="Delahaunty K."/>
            <person name="Markovic C."/>
            <person name="Hall O."/>
            <person name="Minx P."/>
            <person name="Tomlinson C."/>
            <person name="Mitreva M."/>
            <person name="Nelson J."/>
            <person name="Hou S."/>
            <person name="Wollam A."/>
            <person name="Pepin K.H."/>
            <person name="Johnson M."/>
            <person name="Bhonagiri V."/>
            <person name="Nash W.E."/>
            <person name="Warren W."/>
            <person name="Chinwalla A."/>
            <person name="Mardis E.R."/>
            <person name="Wilson R.K."/>
        </authorList>
    </citation>
    <scope>NUCLEOTIDE SEQUENCE [LARGE SCALE GENOMIC DNA]</scope>
    <source>
        <strain evidence="1">DSM 4541</strain>
    </source>
</reference>
<dbReference type="eggNOG" id="COG4718">
    <property type="taxonomic scope" value="Bacteria"/>
</dbReference>
<proteinExistence type="predicted"/>
<evidence type="ECO:0000313" key="1">
    <source>
        <dbReference type="EMBL" id="EFB73471.1"/>
    </source>
</evidence>
<accession>D1P055</accession>
<keyword evidence="2" id="KW-1185">Reference proteome</keyword>
<comment type="caution">
    <text evidence="1">The sequence shown here is derived from an EMBL/GenBank/DDBJ whole genome shotgun (WGS) entry which is preliminary data.</text>
</comment>
<evidence type="ECO:0000313" key="2">
    <source>
        <dbReference type="Proteomes" id="UP000005512"/>
    </source>
</evidence>
<name>D1P055_9GAMM</name>
<dbReference type="EMBL" id="ABXV02000013">
    <property type="protein sequence ID" value="EFB73471.1"/>
    <property type="molecule type" value="Genomic_DNA"/>
</dbReference>
<dbReference type="STRING" id="500637.PROVRUST_05564"/>
<organism evidence="1 2">
    <name type="scientific">Providencia rustigianii DSM 4541</name>
    <dbReference type="NCBI Taxonomy" id="500637"/>
    <lineage>
        <taxon>Bacteria</taxon>
        <taxon>Pseudomonadati</taxon>
        <taxon>Pseudomonadota</taxon>
        <taxon>Gammaproteobacteria</taxon>
        <taxon>Enterobacterales</taxon>
        <taxon>Morganellaceae</taxon>
        <taxon>Providencia</taxon>
    </lineage>
</organism>
<sequence>MLNEGIMEIFSWLIKPGMKTDFTPRIKAVRFGDGYEQRQPDGMNYQLKKFNITLSLKPSVADQVLAFLTKHGGITSFLFQPEKSKQAIKVVCKKWSSDSGNLRTSISAEFEEVV</sequence>
<gene>
    <name evidence="1" type="ORF">PROVRUST_05564</name>
</gene>